<comment type="caution">
    <text evidence="1">The sequence shown here is derived from an EMBL/GenBank/DDBJ whole genome shotgun (WGS) entry which is preliminary data.</text>
</comment>
<dbReference type="InterPro" id="IPR014094">
    <property type="entry name" value="LpoB"/>
</dbReference>
<dbReference type="PANTHER" id="PTHR40593">
    <property type="entry name" value="PENICILLIN-BINDING PROTEIN ACTIVATOR LPOB"/>
    <property type="match status" value="1"/>
</dbReference>
<dbReference type="EMBL" id="PTQZ01000052">
    <property type="protein sequence ID" value="PQA47997.1"/>
    <property type="molecule type" value="Genomic_DNA"/>
</dbReference>
<dbReference type="GO" id="GO:0009252">
    <property type="term" value="P:peptidoglycan biosynthetic process"/>
    <property type="evidence" value="ECO:0007669"/>
    <property type="project" value="TreeGrafter"/>
</dbReference>
<dbReference type="Gene3D" id="3.40.50.10610">
    <property type="entry name" value="ABC-type transport auxiliary lipoprotein component"/>
    <property type="match status" value="1"/>
</dbReference>
<proteinExistence type="predicted"/>
<dbReference type="Proteomes" id="UP000243900">
    <property type="component" value="Unassembled WGS sequence"/>
</dbReference>
<organism evidence="1 2">
    <name type="scientific">Amnimonas aquatica</name>
    <dbReference type="NCBI Taxonomy" id="2094561"/>
    <lineage>
        <taxon>Bacteria</taxon>
        <taxon>Pseudomonadati</taxon>
        <taxon>Pseudomonadota</taxon>
        <taxon>Gammaproteobacteria</taxon>
        <taxon>Moraxellales</taxon>
        <taxon>Moraxellaceae</taxon>
        <taxon>Amnimonas</taxon>
    </lineage>
</organism>
<dbReference type="AlphaFoldDB" id="A0A2P6ATL3"/>
<accession>A0A2P6ATL3</accession>
<evidence type="ECO:0000313" key="2">
    <source>
        <dbReference type="Proteomes" id="UP000243900"/>
    </source>
</evidence>
<keyword evidence="2" id="KW-1185">Reference proteome</keyword>
<dbReference type="GO" id="GO:0031241">
    <property type="term" value="C:periplasmic side of cell outer membrane"/>
    <property type="evidence" value="ECO:0007669"/>
    <property type="project" value="TreeGrafter"/>
</dbReference>
<evidence type="ECO:0000313" key="1">
    <source>
        <dbReference type="EMBL" id="PQA47997.1"/>
    </source>
</evidence>
<dbReference type="PANTHER" id="PTHR40593:SF1">
    <property type="entry name" value="PENICILLIN-BINDING PROTEIN ACTIVATOR LPOB"/>
    <property type="match status" value="1"/>
</dbReference>
<reference evidence="2" key="1">
    <citation type="submission" date="2018-02" db="EMBL/GenBank/DDBJ databases">
        <title>Genome sequencing of Solimonas sp. HR-BB.</title>
        <authorList>
            <person name="Lee Y."/>
            <person name="Jeon C.O."/>
        </authorList>
    </citation>
    <scope>NUCLEOTIDE SEQUENCE [LARGE SCALE GENOMIC DNA]</scope>
    <source>
        <strain evidence="2">HR-E</strain>
    </source>
</reference>
<name>A0A2P6ATL3_9GAMM</name>
<protein>
    <submittedName>
        <fullName evidence="1">Penicillin-binding protein activator LpoB</fullName>
    </submittedName>
</protein>
<dbReference type="RefSeq" id="WP_420884467.1">
    <property type="nucleotide sequence ID" value="NZ_PTQZ01000052.1"/>
</dbReference>
<feature type="non-terminal residue" evidence="1">
    <location>
        <position position="1"/>
    </location>
</feature>
<gene>
    <name evidence="1" type="ORF">C5O18_03615</name>
</gene>
<sequence length="102" mass="11744">QLIKSGRFRFVDMSVVAEIERQFNYQRKSGFVDEKTAVQVGKHVGAQYMLYGNLAGITKADGSTRDQYYKFTLKLLDLKTGLIEFQDEKEIRKTRKRALFGG</sequence>
<dbReference type="Pfam" id="PF13036">
    <property type="entry name" value="LpoB"/>
    <property type="match status" value="1"/>
</dbReference>
<dbReference type="GO" id="GO:0030234">
    <property type="term" value="F:enzyme regulator activity"/>
    <property type="evidence" value="ECO:0007669"/>
    <property type="project" value="TreeGrafter"/>
</dbReference>